<sequence>MSSSQSSQWTWSDDHQRYYRCVHSDEANQPIFEWTPEYTDSTENARSSRARGKQPAQPNPEQPFPPPEDTESGPPPHGSSEKERYVRHADIGQQLPTEPNYSQNLPSASEGEGIRNGAGEVTRTKQPRGGAAPPPPYKPASASISSSSSSTQERDVVVPTTTSLRPGSSSSSDWIWSPVYQRYYRMITDDHKGETRYEWAQEAQGSQDSGKTNSAQQLGDLNIARSASFDTIVDPNMAPSGES</sequence>
<name>A0ACB6RT94_9PLEO</name>
<proteinExistence type="predicted"/>
<reference evidence="1" key="1">
    <citation type="journal article" date="2020" name="Stud. Mycol.">
        <title>101 Dothideomycetes genomes: a test case for predicting lifestyles and emergence of pathogens.</title>
        <authorList>
            <person name="Haridas S."/>
            <person name="Albert R."/>
            <person name="Binder M."/>
            <person name="Bloem J."/>
            <person name="Labutti K."/>
            <person name="Salamov A."/>
            <person name="Andreopoulos B."/>
            <person name="Baker S."/>
            <person name="Barry K."/>
            <person name="Bills G."/>
            <person name="Bluhm B."/>
            <person name="Cannon C."/>
            <person name="Castanera R."/>
            <person name="Culley D."/>
            <person name="Daum C."/>
            <person name="Ezra D."/>
            <person name="Gonzalez J."/>
            <person name="Henrissat B."/>
            <person name="Kuo A."/>
            <person name="Liang C."/>
            <person name="Lipzen A."/>
            <person name="Lutzoni F."/>
            <person name="Magnuson J."/>
            <person name="Mondo S."/>
            <person name="Nolan M."/>
            <person name="Ohm R."/>
            <person name="Pangilinan J."/>
            <person name="Park H.-J."/>
            <person name="Ramirez L."/>
            <person name="Alfaro M."/>
            <person name="Sun H."/>
            <person name="Tritt A."/>
            <person name="Yoshinaga Y."/>
            <person name="Zwiers L.-H."/>
            <person name="Turgeon B."/>
            <person name="Goodwin S."/>
            <person name="Spatafora J."/>
            <person name="Crous P."/>
            <person name="Grigoriev I."/>
        </authorList>
    </citation>
    <scope>NUCLEOTIDE SEQUENCE</scope>
    <source>
        <strain evidence="1">CBS 525.71</strain>
    </source>
</reference>
<dbReference type="Proteomes" id="UP000799754">
    <property type="component" value="Unassembled WGS sequence"/>
</dbReference>
<accession>A0ACB6RT94</accession>
<comment type="caution">
    <text evidence="1">The sequence shown here is derived from an EMBL/GenBank/DDBJ whole genome shotgun (WGS) entry which is preliminary data.</text>
</comment>
<gene>
    <name evidence="1" type="ORF">BU25DRAFT_122979</name>
</gene>
<evidence type="ECO:0000313" key="1">
    <source>
        <dbReference type="EMBL" id="KAF2625111.1"/>
    </source>
</evidence>
<keyword evidence="2" id="KW-1185">Reference proteome</keyword>
<evidence type="ECO:0000313" key="2">
    <source>
        <dbReference type="Proteomes" id="UP000799754"/>
    </source>
</evidence>
<organism evidence="1 2">
    <name type="scientific">Macroventuria anomochaeta</name>
    <dbReference type="NCBI Taxonomy" id="301207"/>
    <lineage>
        <taxon>Eukaryota</taxon>
        <taxon>Fungi</taxon>
        <taxon>Dikarya</taxon>
        <taxon>Ascomycota</taxon>
        <taxon>Pezizomycotina</taxon>
        <taxon>Dothideomycetes</taxon>
        <taxon>Pleosporomycetidae</taxon>
        <taxon>Pleosporales</taxon>
        <taxon>Pleosporineae</taxon>
        <taxon>Didymellaceae</taxon>
        <taxon>Macroventuria</taxon>
    </lineage>
</organism>
<dbReference type="EMBL" id="MU006727">
    <property type="protein sequence ID" value="KAF2625111.1"/>
    <property type="molecule type" value="Genomic_DNA"/>
</dbReference>
<protein>
    <submittedName>
        <fullName evidence="1">Uncharacterized protein</fullName>
    </submittedName>
</protein>